<proteinExistence type="predicted"/>
<sequence>MLRNTVGGLSLLPAKEEEKEEGREVCWRGPLVLPPSWQPVIKWSFWPATKSKAVTKHRNGPRKAPLSRSPVLAEENDTLGSLTYPTFLPSYGPYGPYGRSRSSVTYGGLGPAVAGPASRNPRRPSG</sequence>
<keyword evidence="3" id="KW-1185">Reference proteome</keyword>
<protein>
    <submittedName>
        <fullName evidence="2">Uncharacterized protein</fullName>
    </submittedName>
</protein>
<comment type="caution">
    <text evidence="2">The sequence shown here is derived from an EMBL/GenBank/DDBJ whole genome shotgun (WGS) entry which is preliminary data.</text>
</comment>
<evidence type="ECO:0000313" key="3">
    <source>
        <dbReference type="Proteomes" id="UP000253664"/>
    </source>
</evidence>
<reference evidence="2 3" key="1">
    <citation type="journal article" date="2015" name="BMC Genomics">
        <title>Insights from the genome of Ophiocordyceps polyrhachis-furcata to pathogenicity and host specificity in insect fungi.</title>
        <authorList>
            <person name="Wichadakul D."/>
            <person name="Kobmoo N."/>
            <person name="Ingsriswang S."/>
            <person name="Tangphatsornruang S."/>
            <person name="Chantasingh D."/>
            <person name="Luangsa-ard J.J."/>
            <person name="Eurwilaichitr L."/>
        </authorList>
    </citation>
    <scope>NUCLEOTIDE SEQUENCE [LARGE SCALE GENOMIC DNA]</scope>
    <source>
        <strain evidence="2 3">BCC 54312</strain>
    </source>
</reference>
<accession>A0A367LIL0</accession>
<dbReference type="AlphaFoldDB" id="A0A367LIL0"/>
<feature type="non-terminal residue" evidence="2">
    <location>
        <position position="126"/>
    </location>
</feature>
<dbReference type="EMBL" id="LKCN02000004">
    <property type="protein sequence ID" value="RCI14217.1"/>
    <property type="molecule type" value="Genomic_DNA"/>
</dbReference>
<dbReference type="Proteomes" id="UP000253664">
    <property type="component" value="Unassembled WGS sequence"/>
</dbReference>
<evidence type="ECO:0000313" key="2">
    <source>
        <dbReference type="EMBL" id="RCI14217.1"/>
    </source>
</evidence>
<name>A0A367LIL0_9HYPO</name>
<organism evidence="2 3">
    <name type="scientific">Ophiocordyceps polyrhachis-furcata BCC 54312</name>
    <dbReference type="NCBI Taxonomy" id="1330021"/>
    <lineage>
        <taxon>Eukaryota</taxon>
        <taxon>Fungi</taxon>
        <taxon>Dikarya</taxon>
        <taxon>Ascomycota</taxon>
        <taxon>Pezizomycotina</taxon>
        <taxon>Sordariomycetes</taxon>
        <taxon>Hypocreomycetidae</taxon>
        <taxon>Hypocreales</taxon>
        <taxon>Ophiocordycipitaceae</taxon>
        <taxon>Ophiocordyceps</taxon>
    </lineage>
</organism>
<feature type="region of interest" description="Disordered" evidence="1">
    <location>
        <begin position="105"/>
        <end position="126"/>
    </location>
</feature>
<gene>
    <name evidence="2" type="ORF">L249_6031</name>
</gene>
<evidence type="ECO:0000256" key="1">
    <source>
        <dbReference type="SAM" id="MobiDB-lite"/>
    </source>
</evidence>